<name>A0A1R3GJY1_9ROSI</name>
<dbReference type="PANTHER" id="PTHR45290">
    <property type="entry name" value="OS03G0300300 PROTEIN"/>
    <property type="match status" value="1"/>
</dbReference>
<gene>
    <name evidence="1" type="ORF">COLO4_34694</name>
</gene>
<organism evidence="1 2">
    <name type="scientific">Corchorus olitorius</name>
    <dbReference type="NCBI Taxonomy" id="93759"/>
    <lineage>
        <taxon>Eukaryota</taxon>
        <taxon>Viridiplantae</taxon>
        <taxon>Streptophyta</taxon>
        <taxon>Embryophyta</taxon>
        <taxon>Tracheophyta</taxon>
        <taxon>Spermatophyta</taxon>
        <taxon>Magnoliopsida</taxon>
        <taxon>eudicotyledons</taxon>
        <taxon>Gunneridae</taxon>
        <taxon>Pentapetalae</taxon>
        <taxon>rosids</taxon>
        <taxon>malvids</taxon>
        <taxon>Malvales</taxon>
        <taxon>Malvaceae</taxon>
        <taxon>Grewioideae</taxon>
        <taxon>Apeibeae</taxon>
        <taxon>Corchorus</taxon>
    </lineage>
</organism>
<dbReference type="EMBL" id="AWUE01022425">
    <property type="protein sequence ID" value="OMO58386.1"/>
    <property type="molecule type" value="Genomic_DNA"/>
</dbReference>
<keyword evidence="2" id="KW-1185">Reference proteome</keyword>
<protein>
    <submittedName>
        <fullName evidence="1">WD repeat-containing protein 43-like protein</fullName>
    </submittedName>
</protein>
<dbReference type="AlphaFoldDB" id="A0A1R3GJY1"/>
<dbReference type="OrthoDB" id="30195at2759"/>
<comment type="caution">
    <text evidence="1">The sequence shown here is derived from an EMBL/GenBank/DDBJ whole genome shotgun (WGS) entry which is preliminary data.</text>
</comment>
<evidence type="ECO:0000313" key="2">
    <source>
        <dbReference type="Proteomes" id="UP000187203"/>
    </source>
</evidence>
<dbReference type="PANTHER" id="PTHR45290:SF1">
    <property type="entry name" value="OS03G0300300 PROTEIN"/>
    <property type="match status" value="1"/>
</dbReference>
<proteinExistence type="predicted"/>
<dbReference type="Proteomes" id="UP000187203">
    <property type="component" value="Unassembled WGS sequence"/>
</dbReference>
<accession>A0A1R3GJY1</accession>
<evidence type="ECO:0000313" key="1">
    <source>
        <dbReference type="EMBL" id="OMO58386.1"/>
    </source>
</evidence>
<dbReference type="STRING" id="93759.A0A1R3GJY1"/>
<reference evidence="2" key="1">
    <citation type="submission" date="2013-09" db="EMBL/GenBank/DDBJ databases">
        <title>Corchorus olitorius genome sequencing.</title>
        <authorList>
            <person name="Alam M."/>
            <person name="Haque M.S."/>
            <person name="Islam M.S."/>
            <person name="Emdad E.M."/>
            <person name="Islam M.M."/>
            <person name="Ahmed B."/>
            <person name="Halim A."/>
            <person name="Hossen Q.M.M."/>
            <person name="Hossain M.Z."/>
            <person name="Ahmed R."/>
            <person name="Khan M.M."/>
            <person name="Islam R."/>
            <person name="Rashid M.M."/>
            <person name="Khan S.A."/>
            <person name="Rahman M.S."/>
            <person name="Alam M."/>
            <person name="Yahiya A.S."/>
            <person name="Khan M.S."/>
            <person name="Azam M.S."/>
            <person name="Haque T."/>
            <person name="Lashkar M.Z.H."/>
            <person name="Akhand A.I."/>
            <person name="Morshed G."/>
            <person name="Roy S."/>
            <person name="Uddin K.S."/>
            <person name="Rabeya T."/>
            <person name="Hossain A.S."/>
            <person name="Chowdhury A."/>
            <person name="Snigdha A.R."/>
            <person name="Mortoza M.S."/>
            <person name="Matin S.A."/>
            <person name="Hoque S.M.E."/>
            <person name="Islam M.K."/>
            <person name="Roy D.K."/>
            <person name="Haider R."/>
            <person name="Moosa M.M."/>
            <person name="Elias S.M."/>
            <person name="Hasan A.M."/>
            <person name="Jahan S."/>
            <person name="Shafiuddin M."/>
            <person name="Mahmood N."/>
            <person name="Shommy N.S."/>
        </authorList>
    </citation>
    <scope>NUCLEOTIDE SEQUENCE [LARGE SCALE GENOMIC DNA]</scope>
    <source>
        <strain evidence="2">cv. O-4</strain>
    </source>
</reference>
<sequence>MEHPAVFLDSICVNDGDIYVLAISETGVCYFWYGQDVEKVREAKPTKVSLSLEDSFSKTHKGSLPAIFAAKLQGIVKPASVHAFLAHGLLVKPSFQKIVVHYGEDMMLSSSPNGVLLPMSQSLKKSKKGPDAQNRVIALDRAHAEEAILPIPKIFDLHKEKGRHQSLSVDGKGDMMQVESDSKALCMEDKLRSLKILDDLTSNSSPKSMKLDGINLEADLPPKKMRAAVSSMVPSEVPKLLENLVGLWQSRFDQYGIQRVCSSVFATIIWSITACNGTD</sequence>